<reference evidence="1" key="1">
    <citation type="journal article" date="2019" name="MBio">
        <title>Virus Genomes from Deep Sea Sediments Expand the Ocean Megavirome and Support Independent Origins of Viral Gigantism.</title>
        <authorList>
            <person name="Backstrom D."/>
            <person name="Yutin N."/>
            <person name="Jorgensen S.L."/>
            <person name="Dharamshi J."/>
            <person name="Homa F."/>
            <person name="Zaremba-Niedwiedzka K."/>
            <person name="Spang A."/>
            <person name="Wolf Y.I."/>
            <person name="Koonin E.V."/>
            <person name="Ettema T.J."/>
        </authorList>
    </citation>
    <scope>NUCLEOTIDE SEQUENCE</scope>
</reference>
<proteinExistence type="predicted"/>
<sequence>MNFKTLLLHFTYFIKLENWFIMQMIDDLEKLMNELGIQDRRSAVAD</sequence>
<organism evidence="1">
    <name type="scientific">Pithovirus LCPAC406</name>
    <dbReference type="NCBI Taxonomy" id="2506599"/>
    <lineage>
        <taxon>Viruses</taxon>
        <taxon>Pithoviruses</taxon>
    </lineage>
</organism>
<dbReference type="EMBL" id="MK500604">
    <property type="protein sequence ID" value="QBK93688.1"/>
    <property type="molecule type" value="Genomic_DNA"/>
</dbReference>
<evidence type="ECO:0000313" key="1">
    <source>
        <dbReference type="EMBL" id="QBK93688.1"/>
    </source>
</evidence>
<gene>
    <name evidence="1" type="ORF">LCPAC406_00020</name>
</gene>
<accession>A0A481ZCQ6</accession>
<name>A0A481ZCQ6_9VIRU</name>
<protein>
    <submittedName>
        <fullName evidence="1">Uncharacterized protein</fullName>
    </submittedName>
</protein>